<dbReference type="EnsemblPlants" id="Pp3c8_5860V3.1">
    <property type="protein sequence ID" value="Pp3c8_5860V3.1"/>
    <property type="gene ID" value="Pp3c8_5860"/>
</dbReference>
<organism evidence="1">
    <name type="scientific">Physcomitrium patens</name>
    <name type="common">Spreading-leaved earth moss</name>
    <name type="synonym">Physcomitrella patens</name>
    <dbReference type="NCBI Taxonomy" id="3218"/>
    <lineage>
        <taxon>Eukaryota</taxon>
        <taxon>Viridiplantae</taxon>
        <taxon>Streptophyta</taxon>
        <taxon>Embryophyta</taxon>
        <taxon>Bryophyta</taxon>
        <taxon>Bryophytina</taxon>
        <taxon>Bryopsida</taxon>
        <taxon>Funariidae</taxon>
        <taxon>Funariales</taxon>
        <taxon>Funariaceae</taxon>
        <taxon>Physcomitrium</taxon>
    </lineage>
</organism>
<sequence length="44" mass="5281">MLSYKWYQKFCIIITAHLYRHSNQNKTITALDINPVRANSRRQS</sequence>
<reference evidence="1 3" key="1">
    <citation type="journal article" date="2008" name="Science">
        <title>The Physcomitrella genome reveals evolutionary insights into the conquest of land by plants.</title>
        <authorList>
            <person name="Rensing S."/>
            <person name="Lang D."/>
            <person name="Zimmer A."/>
            <person name="Terry A."/>
            <person name="Salamov A."/>
            <person name="Shapiro H."/>
            <person name="Nishiyama T."/>
            <person name="Perroud P.-F."/>
            <person name="Lindquist E."/>
            <person name="Kamisugi Y."/>
            <person name="Tanahashi T."/>
            <person name="Sakakibara K."/>
            <person name="Fujita T."/>
            <person name="Oishi K."/>
            <person name="Shin-I T."/>
            <person name="Kuroki Y."/>
            <person name="Toyoda A."/>
            <person name="Suzuki Y."/>
            <person name="Hashimoto A."/>
            <person name="Yamaguchi K."/>
            <person name="Sugano A."/>
            <person name="Kohara Y."/>
            <person name="Fujiyama A."/>
            <person name="Anterola A."/>
            <person name="Aoki S."/>
            <person name="Ashton N."/>
            <person name="Barbazuk W.B."/>
            <person name="Barker E."/>
            <person name="Bennetzen J."/>
            <person name="Bezanilla M."/>
            <person name="Blankenship R."/>
            <person name="Cho S.H."/>
            <person name="Dutcher S."/>
            <person name="Estelle M."/>
            <person name="Fawcett J.A."/>
            <person name="Gundlach H."/>
            <person name="Hanada K."/>
            <person name="Heyl A."/>
            <person name="Hicks K.A."/>
            <person name="Hugh J."/>
            <person name="Lohr M."/>
            <person name="Mayer K."/>
            <person name="Melkozernov A."/>
            <person name="Murata T."/>
            <person name="Nelson D."/>
            <person name="Pils B."/>
            <person name="Prigge M."/>
            <person name="Reiss B."/>
            <person name="Renner T."/>
            <person name="Rombauts S."/>
            <person name="Rushton P."/>
            <person name="Sanderfoot A."/>
            <person name="Schween G."/>
            <person name="Shiu S.-H."/>
            <person name="Stueber K."/>
            <person name="Theodoulou F.L."/>
            <person name="Tu H."/>
            <person name="Van de Peer Y."/>
            <person name="Verrier P.J."/>
            <person name="Waters E."/>
            <person name="Wood A."/>
            <person name="Yang L."/>
            <person name="Cove D."/>
            <person name="Cuming A."/>
            <person name="Hasebe M."/>
            <person name="Lucas S."/>
            <person name="Mishler D.B."/>
            <person name="Reski R."/>
            <person name="Grigoriev I."/>
            <person name="Quatrano R.S."/>
            <person name="Boore J.L."/>
        </authorList>
    </citation>
    <scope>NUCLEOTIDE SEQUENCE [LARGE SCALE GENOMIC DNA]</scope>
    <source>
        <strain evidence="2 3">cv. Gransden 2004</strain>
    </source>
</reference>
<name>A0A2K1K6A1_PHYPA</name>
<dbReference type="InParanoid" id="A0A2K1K6A1"/>
<evidence type="ECO:0000313" key="1">
    <source>
        <dbReference type="EMBL" id="PNR49304.1"/>
    </source>
</evidence>
<proteinExistence type="predicted"/>
<dbReference type="AlphaFoldDB" id="A0A2K1K6A1"/>
<keyword evidence="3" id="KW-1185">Reference proteome</keyword>
<evidence type="ECO:0000313" key="3">
    <source>
        <dbReference type="Proteomes" id="UP000006727"/>
    </source>
</evidence>
<accession>A0A2K1K6A1</accession>
<gene>
    <name evidence="1" type="ORF">PHYPA_011200</name>
</gene>
<dbReference type="EMBL" id="ABEU02000008">
    <property type="protein sequence ID" value="PNR49304.1"/>
    <property type="molecule type" value="Genomic_DNA"/>
</dbReference>
<evidence type="ECO:0000313" key="2">
    <source>
        <dbReference type="EnsemblPlants" id="Pp3c8_5860V3.1"/>
    </source>
</evidence>
<dbReference type="Gramene" id="Pp3c8_5860V3.1">
    <property type="protein sequence ID" value="Pp3c8_5860V3.1"/>
    <property type="gene ID" value="Pp3c8_5860"/>
</dbReference>
<protein>
    <submittedName>
        <fullName evidence="1 2">Uncharacterized protein</fullName>
    </submittedName>
</protein>
<reference evidence="1 3" key="2">
    <citation type="journal article" date="2018" name="Plant J.">
        <title>The Physcomitrella patens chromosome-scale assembly reveals moss genome structure and evolution.</title>
        <authorList>
            <person name="Lang D."/>
            <person name="Ullrich K.K."/>
            <person name="Murat F."/>
            <person name="Fuchs J."/>
            <person name="Jenkins J."/>
            <person name="Haas F.B."/>
            <person name="Piednoel M."/>
            <person name="Gundlach H."/>
            <person name="Van Bel M."/>
            <person name="Meyberg R."/>
            <person name="Vives C."/>
            <person name="Morata J."/>
            <person name="Symeonidi A."/>
            <person name="Hiss M."/>
            <person name="Muchero W."/>
            <person name="Kamisugi Y."/>
            <person name="Saleh O."/>
            <person name="Blanc G."/>
            <person name="Decker E.L."/>
            <person name="van Gessel N."/>
            <person name="Grimwood J."/>
            <person name="Hayes R.D."/>
            <person name="Graham S.W."/>
            <person name="Gunter L.E."/>
            <person name="McDaniel S.F."/>
            <person name="Hoernstein S.N.W."/>
            <person name="Larsson A."/>
            <person name="Li F.W."/>
            <person name="Perroud P.F."/>
            <person name="Phillips J."/>
            <person name="Ranjan P."/>
            <person name="Rokshar D.S."/>
            <person name="Rothfels C.J."/>
            <person name="Schneider L."/>
            <person name="Shu S."/>
            <person name="Stevenson D.W."/>
            <person name="Thummler F."/>
            <person name="Tillich M."/>
            <person name="Villarreal Aguilar J.C."/>
            <person name="Widiez T."/>
            <person name="Wong G.K."/>
            <person name="Wymore A."/>
            <person name="Zhang Y."/>
            <person name="Zimmer A.D."/>
            <person name="Quatrano R.S."/>
            <person name="Mayer K.F.X."/>
            <person name="Goodstein D."/>
            <person name="Casacuberta J.M."/>
            <person name="Vandepoele K."/>
            <person name="Reski R."/>
            <person name="Cuming A.C."/>
            <person name="Tuskan G.A."/>
            <person name="Maumus F."/>
            <person name="Salse J."/>
            <person name="Schmutz J."/>
            <person name="Rensing S.A."/>
        </authorList>
    </citation>
    <scope>NUCLEOTIDE SEQUENCE [LARGE SCALE GENOMIC DNA]</scope>
    <source>
        <strain evidence="2 3">cv. Gransden 2004</strain>
    </source>
</reference>
<dbReference type="Proteomes" id="UP000006727">
    <property type="component" value="Chromosome 8"/>
</dbReference>
<reference evidence="2" key="3">
    <citation type="submission" date="2020-12" db="UniProtKB">
        <authorList>
            <consortium name="EnsemblPlants"/>
        </authorList>
    </citation>
    <scope>IDENTIFICATION</scope>
</reference>